<evidence type="ECO:0000256" key="5">
    <source>
        <dbReference type="ARBA" id="ARBA00023136"/>
    </source>
</evidence>
<dbReference type="AlphaFoldDB" id="A0A1T5B0S7"/>
<dbReference type="GO" id="GO:0005886">
    <property type="term" value="C:plasma membrane"/>
    <property type="evidence" value="ECO:0007669"/>
    <property type="project" value="UniProtKB-SubCell"/>
</dbReference>
<keyword evidence="2" id="KW-1003">Cell membrane</keyword>
<name>A0A1T5B0S7_9FIRM</name>
<evidence type="ECO:0000313" key="8">
    <source>
        <dbReference type="EMBL" id="SKB40858.1"/>
    </source>
</evidence>
<reference evidence="9" key="1">
    <citation type="submission" date="2017-02" db="EMBL/GenBank/DDBJ databases">
        <authorList>
            <person name="Varghese N."/>
            <person name="Submissions S."/>
        </authorList>
    </citation>
    <scope>NUCLEOTIDE SEQUENCE [LARGE SCALE GENOMIC DNA]</scope>
    <source>
        <strain evidence="9">ATCC 35199</strain>
    </source>
</reference>
<keyword evidence="3 6" id="KW-0812">Transmembrane</keyword>
<keyword evidence="4 6" id="KW-1133">Transmembrane helix</keyword>
<dbReference type="RefSeq" id="WP_079589231.1">
    <property type="nucleotide sequence ID" value="NZ_FUYN01000002.1"/>
</dbReference>
<organism evidence="8 9">
    <name type="scientific">Acetoanaerobium noterae</name>
    <dbReference type="NCBI Taxonomy" id="745369"/>
    <lineage>
        <taxon>Bacteria</taxon>
        <taxon>Bacillati</taxon>
        <taxon>Bacillota</taxon>
        <taxon>Clostridia</taxon>
        <taxon>Peptostreptococcales</taxon>
        <taxon>Filifactoraceae</taxon>
        <taxon>Acetoanaerobium</taxon>
    </lineage>
</organism>
<feature type="transmembrane region" description="Helical" evidence="6">
    <location>
        <begin position="6"/>
        <end position="24"/>
    </location>
</feature>
<proteinExistence type="predicted"/>
<keyword evidence="5 6" id="KW-0472">Membrane</keyword>
<gene>
    <name evidence="8" type="ORF">SAMN02745120_1343</name>
</gene>
<evidence type="ECO:0000256" key="2">
    <source>
        <dbReference type="ARBA" id="ARBA00022475"/>
    </source>
</evidence>
<dbReference type="PANTHER" id="PTHR35007:SF1">
    <property type="entry name" value="PILUS ASSEMBLY PROTEIN"/>
    <property type="match status" value="1"/>
</dbReference>
<comment type="subcellular location">
    <subcellularLocation>
        <location evidence="1">Cell membrane</location>
        <topology evidence="1">Multi-pass membrane protein</topology>
    </subcellularLocation>
</comment>
<sequence length="328" mass="37678">MLTMSLGLGFLTVFTLTLSFFVFLEQRKPIHRLESYLSDSKYKFEDSAKVQSKKNKQKIDFKKSYRDTVEKSEKEKGNLSHYRDLIDTRLDQAEILLTVEEFFLSGLVATLIAGTLVRMYFESFMASLVVICLVPTLFVLYVKRKENKVLDLFNSQISDAMDMMAGTLRAGYSFMQAMETISREMPKPISKEFAKTIKEMRLGITQEDALRDMVKRVKSEDLDLLVTAIIINRQIGGNLAEIMDNISSTIRERYKIKGEVRVLTSQARLSGYVVMFLPFALFAFMMIVNPEHVLVLFSDPLGILMLSLAILGQIIGYMFIRKFMNIKY</sequence>
<feature type="transmembrane region" description="Helical" evidence="6">
    <location>
        <begin position="300"/>
        <end position="320"/>
    </location>
</feature>
<evidence type="ECO:0000256" key="1">
    <source>
        <dbReference type="ARBA" id="ARBA00004651"/>
    </source>
</evidence>
<evidence type="ECO:0000313" key="9">
    <source>
        <dbReference type="Proteomes" id="UP000243406"/>
    </source>
</evidence>
<dbReference type="InterPro" id="IPR042094">
    <property type="entry name" value="T2SS_GspF_sf"/>
</dbReference>
<dbReference type="InterPro" id="IPR018076">
    <property type="entry name" value="T2SS_GspF_dom"/>
</dbReference>
<feature type="domain" description="Type II secretion system protein GspF" evidence="7">
    <location>
        <begin position="161"/>
        <end position="286"/>
    </location>
</feature>
<dbReference type="Gene3D" id="1.20.81.30">
    <property type="entry name" value="Type II secretion system (T2SS), domain F"/>
    <property type="match status" value="1"/>
</dbReference>
<protein>
    <submittedName>
        <fullName evidence="8">Tight adherence protein B</fullName>
    </submittedName>
</protein>
<keyword evidence="9" id="KW-1185">Reference proteome</keyword>
<evidence type="ECO:0000259" key="7">
    <source>
        <dbReference type="Pfam" id="PF00482"/>
    </source>
</evidence>
<feature type="transmembrane region" description="Helical" evidence="6">
    <location>
        <begin position="123"/>
        <end position="142"/>
    </location>
</feature>
<dbReference type="OrthoDB" id="9803381at2"/>
<accession>A0A1T5B0S7</accession>
<feature type="transmembrane region" description="Helical" evidence="6">
    <location>
        <begin position="269"/>
        <end position="288"/>
    </location>
</feature>
<dbReference type="PANTHER" id="PTHR35007">
    <property type="entry name" value="INTEGRAL MEMBRANE PROTEIN-RELATED"/>
    <property type="match status" value="1"/>
</dbReference>
<dbReference type="Proteomes" id="UP000243406">
    <property type="component" value="Unassembled WGS sequence"/>
</dbReference>
<evidence type="ECO:0000256" key="3">
    <source>
        <dbReference type="ARBA" id="ARBA00022692"/>
    </source>
</evidence>
<evidence type="ECO:0000256" key="6">
    <source>
        <dbReference type="SAM" id="Phobius"/>
    </source>
</evidence>
<dbReference type="Pfam" id="PF00482">
    <property type="entry name" value="T2SSF"/>
    <property type="match status" value="1"/>
</dbReference>
<dbReference type="EMBL" id="FUYN01000002">
    <property type="protein sequence ID" value="SKB40858.1"/>
    <property type="molecule type" value="Genomic_DNA"/>
</dbReference>
<feature type="transmembrane region" description="Helical" evidence="6">
    <location>
        <begin position="95"/>
        <end position="117"/>
    </location>
</feature>
<evidence type="ECO:0000256" key="4">
    <source>
        <dbReference type="ARBA" id="ARBA00022989"/>
    </source>
</evidence>